<keyword evidence="15" id="KW-1185">Reference proteome</keyword>
<name>A0ABN8B4Y2_CHISP</name>
<sequence>MGAGGSGGGGRAARALRLLLLIVFALAAVEYLFGSILDASPLRTYLYQPIYNATLPTIRSREKLAASWPKRVPTTTDLTQNPEVKNSTNITNPILNSNITQIPLANMTGAVMLENTTSLMVTKIIDSIRNQSTTENSDIKRNETELPMCFDEVPGDFGPVPVNKTEVELDWVEKLYPEIQLGGMYTPPNCTARHKVAIIIPFRDRQQHLAVFLRHMHPFLMMQQVEYGIFVVEQAGNSEFNRAKLMNVGFVESQKLKAGGWQCFIFHDIDLLPLDLRNMYSCPRQPRHMSASIDKFHFKLPYEDIFGGVSAMTLEQFTKVNGFSNKYWGWGGEDDDMFYRLKKVGYHIARYKMSIARYAMLDHKKSTANPKRYQLLSQTSKVFQKDGLSTLQYQVVKVTLNHLYTHILANIDEPS</sequence>
<dbReference type="InterPro" id="IPR027995">
    <property type="entry name" value="Galactosyl_T_N"/>
</dbReference>
<evidence type="ECO:0000256" key="9">
    <source>
        <dbReference type="ARBA" id="ARBA00023136"/>
    </source>
</evidence>
<dbReference type="PANTHER" id="PTHR19300:SF57">
    <property type="entry name" value="BETA-1,4-N-ACETYLGALACTOSAMINYLTRANSFERASE"/>
    <property type="match status" value="1"/>
</dbReference>
<evidence type="ECO:0000256" key="3">
    <source>
        <dbReference type="ARBA" id="ARBA00005735"/>
    </source>
</evidence>
<dbReference type="EC" id="2.4.1.-" evidence="11"/>
<evidence type="ECO:0000256" key="4">
    <source>
        <dbReference type="ARBA" id="ARBA00022676"/>
    </source>
</evidence>
<evidence type="ECO:0000256" key="10">
    <source>
        <dbReference type="ARBA" id="ARBA00023180"/>
    </source>
</evidence>
<dbReference type="Gene3D" id="3.90.550.10">
    <property type="entry name" value="Spore Coat Polysaccharide Biosynthesis Protein SpsA, Chain A"/>
    <property type="match status" value="1"/>
</dbReference>
<dbReference type="Proteomes" id="UP001153292">
    <property type="component" value="Chromosome 18"/>
</dbReference>
<protein>
    <recommendedName>
        <fullName evidence="11">Beta-1,4-N-acetylgalactosaminyltransferase</fullName>
        <ecNumber evidence="11">2.4.1.-</ecNumber>
    </recommendedName>
    <alternativeName>
        <fullName evidence="11">Beta-4-GalNAcT</fullName>
    </alternativeName>
</protein>
<comment type="subcellular location">
    <subcellularLocation>
        <location evidence="1 11">Membrane</location>
        <topology evidence="1 11">Single-pass type II membrane protein</topology>
    </subcellularLocation>
</comment>
<dbReference type="InterPro" id="IPR029044">
    <property type="entry name" value="Nucleotide-diphossugar_trans"/>
</dbReference>
<dbReference type="PRINTS" id="PR02050">
    <property type="entry name" value="B14GALTRFASE"/>
</dbReference>
<keyword evidence="9" id="KW-0472">Membrane</keyword>
<keyword evidence="6" id="KW-0812">Transmembrane</keyword>
<proteinExistence type="inferred from homology"/>
<keyword evidence="8" id="KW-1133">Transmembrane helix</keyword>
<evidence type="ECO:0000256" key="5">
    <source>
        <dbReference type="ARBA" id="ARBA00022679"/>
    </source>
</evidence>
<dbReference type="InterPro" id="IPR003859">
    <property type="entry name" value="Galactosyl_T"/>
</dbReference>
<keyword evidence="5 11" id="KW-0808">Transferase</keyword>
<feature type="domain" description="Galactosyltransferase C-terminal" evidence="12">
    <location>
        <begin position="287"/>
        <end position="364"/>
    </location>
</feature>
<evidence type="ECO:0000256" key="8">
    <source>
        <dbReference type="ARBA" id="ARBA00022989"/>
    </source>
</evidence>
<gene>
    <name evidence="14" type="ORF">CHILSU_LOCUS3991</name>
</gene>
<evidence type="ECO:0000256" key="2">
    <source>
        <dbReference type="ARBA" id="ARBA00004922"/>
    </source>
</evidence>
<keyword evidence="4 11" id="KW-0328">Glycosyltransferase</keyword>
<dbReference type="SUPFAM" id="SSF53448">
    <property type="entry name" value="Nucleotide-diphospho-sugar transferases"/>
    <property type="match status" value="1"/>
</dbReference>
<keyword evidence="11" id="KW-0464">Manganese</keyword>
<evidence type="ECO:0000313" key="14">
    <source>
        <dbReference type="EMBL" id="CAH0400790.1"/>
    </source>
</evidence>
<accession>A0ABN8B4Y2</accession>
<keyword evidence="7 11" id="KW-0735">Signal-anchor</keyword>
<keyword evidence="11" id="KW-0479">Metal-binding</keyword>
<organism evidence="14 15">
    <name type="scientific">Chilo suppressalis</name>
    <name type="common">Asiatic rice borer moth</name>
    <dbReference type="NCBI Taxonomy" id="168631"/>
    <lineage>
        <taxon>Eukaryota</taxon>
        <taxon>Metazoa</taxon>
        <taxon>Ecdysozoa</taxon>
        <taxon>Arthropoda</taxon>
        <taxon>Hexapoda</taxon>
        <taxon>Insecta</taxon>
        <taxon>Pterygota</taxon>
        <taxon>Neoptera</taxon>
        <taxon>Endopterygota</taxon>
        <taxon>Lepidoptera</taxon>
        <taxon>Glossata</taxon>
        <taxon>Ditrysia</taxon>
        <taxon>Pyraloidea</taxon>
        <taxon>Crambidae</taxon>
        <taxon>Crambinae</taxon>
        <taxon>Chilo</taxon>
    </lineage>
</organism>
<dbReference type="InterPro" id="IPR027791">
    <property type="entry name" value="Galactosyl_T_C"/>
</dbReference>
<comment type="function">
    <text evidence="11">Catalyzes the transfer of galactose onto proteins or lipids.</text>
</comment>
<dbReference type="CDD" id="cd00899">
    <property type="entry name" value="b4GalT"/>
    <property type="match status" value="1"/>
</dbReference>
<dbReference type="PANTHER" id="PTHR19300">
    <property type="entry name" value="BETA-1,4-GALACTOSYLTRANSFERASE"/>
    <property type="match status" value="1"/>
</dbReference>
<dbReference type="EMBL" id="OU963911">
    <property type="protein sequence ID" value="CAH0400790.1"/>
    <property type="molecule type" value="Genomic_DNA"/>
</dbReference>
<dbReference type="Pfam" id="PF02709">
    <property type="entry name" value="Glyco_transf_7C"/>
    <property type="match status" value="1"/>
</dbReference>
<evidence type="ECO:0000256" key="6">
    <source>
        <dbReference type="ARBA" id="ARBA00022692"/>
    </source>
</evidence>
<feature type="domain" description="Galactosyltransferase N-terminal" evidence="13">
    <location>
        <begin position="149"/>
        <end position="283"/>
    </location>
</feature>
<evidence type="ECO:0000256" key="11">
    <source>
        <dbReference type="RuleBase" id="RU368121"/>
    </source>
</evidence>
<evidence type="ECO:0000256" key="7">
    <source>
        <dbReference type="ARBA" id="ARBA00022968"/>
    </source>
</evidence>
<evidence type="ECO:0000313" key="15">
    <source>
        <dbReference type="Proteomes" id="UP001153292"/>
    </source>
</evidence>
<reference evidence="14" key="1">
    <citation type="submission" date="2021-12" db="EMBL/GenBank/DDBJ databases">
        <authorList>
            <person name="King R."/>
        </authorList>
    </citation>
    <scope>NUCLEOTIDE SEQUENCE</scope>
</reference>
<comment type="cofactor">
    <cofactor evidence="11">
        <name>Mn(2+)</name>
        <dbReference type="ChEBI" id="CHEBI:29035"/>
    </cofactor>
</comment>
<dbReference type="Pfam" id="PF13733">
    <property type="entry name" value="Glyco_transf_7N"/>
    <property type="match status" value="1"/>
</dbReference>
<evidence type="ECO:0000259" key="12">
    <source>
        <dbReference type="Pfam" id="PF02709"/>
    </source>
</evidence>
<keyword evidence="10 11" id="KW-0325">Glycoprotein</keyword>
<evidence type="ECO:0000259" key="13">
    <source>
        <dbReference type="Pfam" id="PF13733"/>
    </source>
</evidence>
<evidence type="ECO:0000256" key="1">
    <source>
        <dbReference type="ARBA" id="ARBA00004606"/>
    </source>
</evidence>
<comment type="pathway">
    <text evidence="2 11">Protein modification; protein glycosylation.</text>
</comment>
<comment type="similarity">
    <text evidence="3 11">Belongs to the glycosyltransferase 7 family.</text>
</comment>